<dbReference type="Gene3D" id="3.30.230.10">
    <property type="match status" value="1"/>
</dbReference>
<protein>
    <recommendedName>
        <fullName evidence="11 12">DNA repair protein RadA</fullName>
    </recommendedName>
</protein>
<dbReference type="Pfam" id="PF18073">
    <property type="entry name" value="Zn_ribbon_LapB"/>
    <property type="match status" value="1"/>
</dbReference>
<evidence type="ECO:0000259" key="15">
    <source>
        <dbReference type="PROSITE" id="PS50162"/>
    </source>
</evidence>
<dbReference type="PROSITE" id="PS50162">
    <property type="entry name" value="RECA_2"/>
    <property type="match status" value="1"/>
</dbReference>
<keyword evidence="6 13" id="KW-0862">Zinc</keyword>
<dbReference type="STRING" id="546269.HMPREF0389_01642"/>
<dbReference type="EMBL" id="CP002390">
    <property type="protein sequence ID" value="EFE27569.1"/>
    <property type="molecule type" value="Genomic_DNA"/>
</dbReference>
<dbReference type="eggNOG" id="COG1066">
    <property type="taxonomic scope" value="Bacteria"/>
</dbReference>
<reference evidence="17" key="1">
    <citation type="submission" date="2010-12" db="EMBL/GenBank/DDBJ databases">
        <title>The genome sequence of Filifactor alocis strain ATCC 35896.</title>
        <authorList>
            <consortium name="The Broad Institute Genome Sequencing Platform"/>
            <person name="Ward D."/>
            <person name="Earl A."/>
            <person name="Feldgarden M."/>
            <person name="Young S.K."/>
            <person name="Gargeya S."/>
            <person name="Zeng Q."/>
            <person name="Alvarado L."/>
            <person name="Berlin A."/>
            <person name="Bochicchio J."/>
            <person name="Chapman S.B."/>
            <person name="Chen Z."/>
            <person name="Freedman E."/>
            <person name="Gellesch M."/>
            <person name="Goldberg J."/>
            <person name="Griggs A."/>
            <person name="Gujja S."/>
            <person name="Heilman E."/>
            <person name="Heiman D."/>
            <person name="Howarth C."/>
            <person name="Mehta T."/>
            <person name="Neiman D."/>
            <person name="Pearson M."/>
            <person name="Roberts A."/>
            <person name="Saif S."/>
            <person name="Shea T."/>
            <person name="Shenoy N."/>
            <person name="Sisk P."/>
            <person name="Stolte C."/>
            <person name="Sykes S."/>
            <person name="White J."/>
            <person name="Yandava C."/>
            <person name="Izard J."/>
            <person name="Blanton J.M."/>
            <person name="Baranova O.V."/>
            <person name="Tanner A.C."/>
            <person name="Dewhirst F.E."/>
            <person name="Haas B."/>
            <person name="Nusbaum C."/>
            <person name="Birren B."/>
        </authorList>
    </citation>
    <scope>NUCLEOTIDE SEQUENCE [LARGE SCALE GENOMIC DNA]</scope>
    <source>
        <strain evidence="17">ATCC 35896 / D40 B5</strain>
    </source>
</reference>
<dbReference type="GO" id="GO:0008270">
    <property type="term" value="F:zinc ion binding"/>
    <property type="evidence" value="ECO:0007669"/>
    <property type="project" value="UniProtKB-KW"/>
</dbReference>
<evidence type="ECO:0000256" key="10">
    <source>
        <dbReference type="ARBA" id="ARBA00023204"/>
    </source>
</evidence>
<comment type="function">
    <text evidence="13">DNA-dependent ATPase involved in processing of recombination intermediates, plays a role in repairing DNA breaks. Stimulates the branch migration of RecA-mediated strand transfer reactions, allowing the 3' invading strand to extend heteroduplex DNA faster. Binds ssDNA in the presence of ADP but not other nucleotides, has ATPase activity that is stimulated by ssDNA and various branched DNA structures, but inhibited by SSB. Does not have RecA's homology-searching function.</text>
</comment>
<dbReference type="FunFam" id="3.40.50.300:FF:000050">
    <property type="entry name" value="DNA repair protein RadA"/>
    <property type="match status" value="1"/>
</dbReference>
<dbReference type="PANTHER" id="PTHR32472:SF10">
    <property type="entry name" value="DNA REPAIR PROTEIN RADA-LIKE PROTEIN"/>
    <property type="match status" value="1"/>
</dbReference>
<dbReference type="KEGG" id="faa:HMPREF0389_01642"/>
<comment type="function">
    <text evidence="11">Plays a role in repairing double-strand DNA breaks, probably involving stabilizing or processing branched DNA or blocked replication forks.</text>
</comment>
<feature type="region of interest" description="Lon-protease-like" evidence="11">
    <location>
        <begin position="352"/>
        <end position="453"/>
    </location>
</feature>
<keyword evidence="3 11" id="KW-0227">DNA damage</keyword>
<dbReference type="PANTHER" id="PTHR32472">
    <property type="entry name" value="DNA REPAIR PROTEIN RADA"/>
    <property type="match status" value="1"/>
</dbReference>
<evidence type="ECO:0000256" key="2">
    <source>
        <dbReference type="ARBA" id="ARBA00022741"/>
    </source>
</evidence>
<dbReference type="InterPro" id="IPR004504">
    <property type="entry name" value="DNA_repair_RadA"/>
</dbReference>
<organism evidence="16 17">
    <name type="scientific">Filifactor alocis (strain ATCC 35896 / CCUG 47790 / D40 B5)</name>
    <name type="common">Fusobacterium alocis</name>
    <dbReference type="NCBI Taxonomy" id="546269"/>
    <lineage>
        <taxon>Bacteria</taxon>
        <taxon>Bacillati</taxon>
        <taxon>Bacillota</taxon>
        <taxon>Clostridia</taxon>
        <taxon>Peptostreptococcales</taxon>
        <taxon>Filifactoraceae</taxon>
        <taxon>Filifactor</taxon>
    </lineage>
</organism>
<feature type="domain" description="RecA family profile 1" evidence="15">
    <location>
        <begin position="68"/>
        <end position="216"/>
    </location>
</feature>
<dbReference type="Proteomes" id="UP000007468">
    <property type="component" value="Chromosome"/>
</dbReference>
<evidence type="ECO:0000256" key="13">
    <source>
        <dbReference type="RuleBase" id="RU003555"/>
    </source>
</evidence>
<dbReference type="GO" id="GO:0005524">
    <property type="term" value="F:ATP binding"/>
    <property type="evidence" value="ECO:0007669"/>
    <property type="project" value="UniProtKB-UniRule"/>
</dbReference>
<keyword evidence="4 13" id="KW-0863">Zinc-finger</keyword>
<keyword evidence="10 11" id="KW-0234">DNA repair</keyword>
<evidence type="ECO:0000256" key="8">
    <source>
        <dbReference type="ARBA" id="ARBA00023016"/>
    </source>
</evidence>
<dbReference type="InterPro" id="IPR003593">
    <property type="entry name" value="AAA+_ATPase"/>
</dbReference>
<comment type="domain">
    <text evidence="11">The middle region has homology to RecA with ATPase motifs including the RadA KNRFG motif, while the C-terminus is homologous to Lon protease.</text>
</comment>
<dbReference type="Pfam" id="PF13481">
    <property type="entry name" value="AAA_25"/>
    <property type="match status" value="1"/>
</dbReference>
<dbReference type="RefSeq" id="WP_014262308.1">
    <property type="nucleotide sequence ID" value="NC_016630.1"/>
</dbReference>
<dbReference type="NCBIfam" id="TIGR00416">
    <property type="entry name" value="sms"/>
    <property type="match status" value="1"/>
</dbReference>
<dbReference type="InterPro" id="IPR020568">
    <property type="entry name" value="Ribosomal_Su5_D2-typ_SF"/>
</dbReference>
<keyword evidence="17" id="KW-1185">Reference proteome</keyword>
<dbReference type="InterPro" id="IPR027417">
    <property type="entry name" value="P-loop_NTPase"/>
</dbReference>
<dbReference type="GO" id="GO:0016787">
    <property type="term" value="F:hydrolase activity"/>
    <property type="evidence" value="ECO:0007669"/>
    <property type="project" value="UniProtKB-KW"/>
</dbReference>
<keyword evidence="7 11" id="KW-0067">ATP-binding</keyword>
<evidence type="ECO:0000256" key="12">
    <source>
        <dbReference type="NCBIfam" id="TIGR00416"/>
    </source>
</evidence>
<evidence type="ECO:0000256" key="6">
    <source>
        <dbReference type="ARBA" id="ARBA00022833"/>
    </source>
</evidence>
<dbReference type="SMART" id="SM00382">
    <property type="entry name" value="AAA"/>
    <property type="match status" value="1"/>
</dbReference>
<dbReference type="InterPro" id="IPR020588">
    <property type="entry name" value="RecA_ATP-bd"/>
</dbReference>
<feature type="region of interest" description="Disordered" evidence="14">
    <location>
        <begin position="42"/>
        <end position="62"/>
    </location>
</feature>
<accession>D6GU52</accession>
<evidence type="ECO:0000256" key="9">
    <source>
        <dbReference type="ARBA" id="ARBA00023125"/>
    </source>
</evidence>
<evidence type="ECO:0000256" key="11">
    <source>
        <dbReference type="HAMAP-Rule" id="MF_01498"/>
    </source>
</evidence>
<evidence type="ECO:0000256" key="5">
    <source>
        <dbReference type="ARBA" id="ARBA00022801"/>
    </source>
</evidence>
<dbReference type="GO" id="GO:0000725">
    <property type="term" value="P:recombinational repair"/>
    <property type="evidence" value="ECO:0007669"/>
    <property type="project" value="UniProtKB-UniRule"/>
</dbReference>
<dbReference type="HAMAP" id="MF_01498">
    <property type="entry name" value="RadA_bact"/>
    <property type="match status" value="1"/>
</dbReference>
<keyword evidence="1 11" id="KW-0479">Metal-binding</keyword>
<dbReference type="GO" id="GO:0140664">
    <property type="term" value="F:ATP-dependent DNA damage sensor activity"/>
    <property type="evidence" value="ECO:0007669"/>
    <property type="project" value="InterPro"/>
</dbReference>
<keyword evidence="5" id="KW-0378">Hydrolase</keyword>
<dbReference type="InterPro" id="IPR041166">
    <property type="entry name" value="Rubredoxin_2"/>
</dbReference>
<dbReference type="CDD" id="cd01121">
    <property type="entry name" value="RadA_SMS_N"/>
    <property type="match status" value="1"/>
</dbReference>
<evidence type="ECO:0000256" key="14">
    <source>
        <dbReference type="SAM" id="MobiDB-lite"/>
    </source>
</evidence>
<evidence type="ECO:0000313" key="16">
    <source>
        <dbReference type="EMBL" id="EFE27569.1"/>
    </source>
</evidence>
<dbReference type="PATRIC" id="fig|546269.5.peg.686"/>
<dbReference type="InterPro" id="IPR014721">
    <property type="entry name" value="Ribsml_uS5_D2-typ_fold_subgr"/>
</dbReference>
<proteinExistence type="inferred from homology"/>
<sequence>MSKIKRVYICKECGNQTTSWYGICPNCHSYASLEEKEVKASELKKSKRTGKDSPSSLSMPLSKVEFQDERRFSTTIEELDRVLGGGIVKGSLVLVGGEPGIGKSTLLLQVAHHISRQKKVLYFSGEESTQQIKLRAERLFDEDCDMYLCNSNELEQLESEIESYHPDFVIVDSIQTIFSSELDSIQGSVSQVKEVTARLMELAKKKQISIFLVGHVTKEGYIAGPKVLEHLVDTVIYFEGERYHSYRMIRAVKNRFGSTNELGMFEMTNKGLVQILNPSAMLLSEKPQGESGSVIVATMEGSRPILVEVQALVSASNFSVPRRTATGVDFNRVNMLLAVLEKKVGLKLQNQDVYINLTGGFQNNEPSIDLGIVLAVASSYKGTPMGEDTVVFGEVGLTGEIRSVQNAGKRVAEAKKLGFQKVILPKNNLKESMTDGIELVGIRHVFELFRKTK</sequence>
<keyword evidence="9 11" id="KW-0238">DNA-binding</keyword>
<evidence type="ECO:0000256" key="1">
    <source>
        <dbReference type="ARBA" id="ARBA00022723"/>
    </source>
</evidence>
<evidence type="ECO:0000256" key="4">
    <source>
        <dbReference type="ARBA" id="ARBA00022771"/>
    </source>
</evidence>
<dbReference type="MEROPS" id="S16.A04"/>
<keyword evidence="8 11" id="KW-0346">Stress response</keyword>
<dbReference type="PRINTS" id="PR01874">
    <property type="entry name" value="DNAREPAIRADA"/>
</dbReference>
<evidence type="ECO:0000313" key="17">
    <source>
        <dbReference type="Proteomes" id="UP000007468"/>
    </source>
</evidence>
<keyword evidence="2 11" id="KW-0547">Nucleotide-binding</keyword>
<dbReference type="GO" id="GO:0003684">
    <property type="term" value="F:damaged DNA binding"/>
    <property type="evidence" value="ECO:0007669"/>
    <property type="project" value="InterPro"/>
</dbReference>
<gene>
    <name evidence="11 16" type="primary">radA</name>
    <name evidence="16" type="ordered locus">HMPREF0389_01642</name>
</gene>
<evidence type="ECO:0000256" key="3">
    <source>
        <dbReference type="ARBA" id="ARBA00022763"/>
    </source>
</evidence>
<evidence type="ECO:0000256" key="7">
    <source>
        <dbReference type="ARBA" id="ARBA00022840"/>
    </source>
</evidence>
<dbReference type="Pfam" id="PF13541">
    <property type="entry name" value="ChlI"/>
    <property type="match status" value="1"/>
</dbReference>
<dbReference type="SUPFAM" id="SSF52540">
    <property type="entry name" value="P-loop containing nucleoside triphosphate hydrolases"/>
    <property type="match status" value="1"/>
</dbReference>
<dbReference type="OrthoDB" id="9803906at2"/>
<dbReference type="GO" id="GO:0005829">
    <property type="term" value="C:cytosol"/>
    <property type="evidence" value="ECO:0007669"/>
    <property type="project" value="TreeGrafter"/>
</dbReference>
<dbReference type="SUPFAM" id="SSF54211">
    <property type="entry name" value="Ribosomal protein S5 domain 2-like"/>
    <property type="match status" value="1"/>
</dbReference>
<feature type="binding site" evidence="11">
    <location>
        <begin position="97"/>
        <end position="104"/>
    </location>
    <ligand>
        <name>ATP</name>
        <dbReference type="ChEBI" id="CHEBI:30616"/>
    </ligand>
</feature>
<dbReference type="AlphaFoldDB" id="D6GU52"/>
<feature type="short sequence motif" description="RadA KNRFG motif" evidence="11">
    <location>
        <begin position="253"/>
        <end position="257"/>
    </location>
</feature>
<dbReference type="Gene3D" id="3.40.50.300">
    <property type="entry name" value="P-loop containing nucleotide triphosphate hydrolases"/>
    <property type="match status" value="1"/>
</dbReference>
<name>D6GU52_FILAD</name>
<comment type="similarity">
    <text evidence="11 13">Belongs to the RecA family. RadA subfamily.</text>
</comment>